<evidence type="ECO:0000313" key="3">
    <source>
        <dbReference type="Proteomes" id="UP001371305"/>
    </source>
</evidence>
<evidence type="ECO:0000313" key="2">
    <source>
        <dbReference type="EMBL" id="MEK7951330.1"/>
    </source>
</evidence>
<gene>
    <name evidence="2" type="ORF">WKV53_12515</name>
</gene>
<evidence type="ECO:0000256" key="1">
    <source>
        <dbReference type="SAM" id="SignalP"/>
    </source>
</evidence>
<comment type="caution">
    <text evidence="2">The sequence shown here is derived from an EMBL/GenBank/DDBJ whole genome shotgun (WGS) entry which is preliminary data.</text>
</comment>
<dbReference type="EMBL" id="JBBUKT010000004">
    <property type="protein sequence ID" value="MEK7951330.1"/>
    <property type="molecule type" value="Genomic_DNA"/>
</dbReference>
<keyword evidence="3" id="KW-1185">Reference proteome</keyword>
<dbReference type="Proteomes" id="UP001371305">
    <property type="component" value="Unassembled WGS sequence"/>
</dbReference>
<keyword evidence="1" id="KW-0732">Signal</keyword>
<sequence length="516" mass="53716">MKPLHYPGLLAALLLLPLRAGLAALTPITTVETKVISVTGFPGAEPSHTVVSDYGFRPSVILAANADNTSNVAFLNSSGTGISILSLDAAGNLTGRTDPVVLQSATKLVGFTRIPSDGSFAISYAKNNATNGADFEYWIARVSSAGATIFSTLVFGTVDKNQVGAKGEPGTFSSGRMVFNPATQRLIAYTGHTQKYSDGVRHQGGHVVTCSLSGVLGTVTPALTSEWYCSHNFEQRLLVDGNNFYTLAHGDAFPRALVFGRWLDGAATSFVGNTEYFPISGTVGNNTTSTQTGGMVKLANGNFGVVYSTKLTRNNFDVRYVEITPSGVAGTPVWLTSYPATTFAIFPRIARYGDAAAIFWEEVKGGAVVAVRSKLVGTAEADATAQRTVSDAAVRLPAVYDIASLPNGGILWASNRGAGSLALQRVIAPPGDTLRLQNVVIGKVGANYTVSGTINGGVPLGVVYLQASSNLGVSDAWQTIAVITLNASGQATFGPVIDAGGSAGAKDFFRVNTVGP</sequence>
<protein>
    <submittedName>
        <fullName evidence="2">Uncharacterized protein</fullName>
    </submittedName>
</protein>
<feature type="signal peptide" evidence="1">
    <location>
        <begin position="1"/>
        <end position="23"/>
    </location>
</feature>
<feature type="chain" id="PRO_5047535715" evidence="1">
    <location>
        <begin position="24"/>
        <end position="516"/>
    </location>
</feature>
<accession>A0ABU9AXE9</accession>
<organism evidence="2 3">
    <name type="scientific">Luteolibacter soli</name>
    <dbReference type="NCBI Taxonomy" id="3135280"/>
    <lineage>
        <taxon>Bacteria</taxon>
        <taxon>Pseudomonadati</taxon>
        <taxon>Verrucomicrobiota</taxon>
        <taxon>Verrucomicrobiia</taxon>
        <taxon>Verrucomicrobiales</taxon>
        <taxon>Verrucomicrobiaceae</taxon>
        <taxon>Luteolibacter</taxon>
    </lineage>
</organism>
<dbReference type="RefSeq" id="WP_341404933.1">
    <property type="nucleotide sequence ID" value="NZ_JBBUKT010000004.1"/>
</dbReference>
<name>A0ABU9AXE9_9BACT</name>
<reference evidence="2 3" key="1">
    <citation type="submission" date="2024-04" db="EMBL/GenBank/DDBJ databases">
        <title>Luteolibacter sp. isolated from soil.</title>
        <authorList>
            <person name="An J."/>
        </authorList>
    </citation>
    <scope>NUCLEOTIDE SEQUENCE [LARGE SCALE GENOMIC DNA]</scope>
    <source>
        <strain evidence="2 3">Y139</strain>
    </source>
</reference>
<proteinExistence type="predicted"/>